<dbReference type="PANTHER" id="PTHR11414:SF21">
    <property type="entry name" value="CYSTATIN 14A, TANDEM DUPLICATE 1-RELATED"/>
    <property type="match status" value="1"/>
</dbReference>
<dbReference type="HOGENOM" id="CLU_150234_2_1_1"/>
<dbReference type="GO" id="GO:0004869">
    <property type="term" value="F:cysteine-type endopeptidase inhibitor activity"/>
    <property type="evidence" value="ECO:0007669"/>
    <property type="project" value="UniProtKB-KW"/>
</dbReference>
<reference evidence="8" key="1">
    <citation type="submission" date="2011-05" db="EMBL/GenBank/DDBJ databases">
        <authorList>
            <person name="Richards S.R."/>
            <person name="Qu J."/>
            <person name="Jiang H."/>
            <person name="Jhangiani S.N."/>
            <person name="Agravi P."/>
            <person name="Goodspeed R."/>
            <person name="Gross S."/>
            <person name="Mandapat C."/>
            <person name="Jackson L."/>
            <person name="Mathew T."/>
            <person name="Pu L."/>
            <person name="Thornton R."/>
            <person name="Saada N."/>
            <person name="Wilczek-Boney K.B."/>
            <person name="Lee S."/>
            <person name="Kovar C."/>
            <person name="Wu Y."/>
            <person name="Scherer S.E."/>
            <person name="Worley K.C."/>
            <person name="Muzny D.M."/>
            <person name="Gibbs R."/>
        </authorList>
    </citation>
    <scope>NUCLEOTIDE SEQUENCE</scope>
    <source>
        <strain evidence="8">Brora</strain>
    </source>
</reference>
<evidence type="ECO:0000256" key="1">
    <source>
        <dbReference type="ARBA" id="ARBA00004496"/>
    </source>
</evidence>
<dbReference type="CDD" id="cd00042">
    <property type="entry name" value="CY"/>
    <property type="match status" value="1"/>
</dbReference>
<comment type="similarity">
    <text evidence="2">Belongs to the cystatin family.</text>
</comment>
<dbReference type="InterPro" id="IPR000010">
    <property type="entry name" value="Cystatin_dom"/>
</dbReference>
<dbReference type="Proteomes" id="UP000014500">
    <property type="component" value="Unassembled WGS sequence"/>
</dbReference>
<dbReference type="EnsemblMetazoa" id="SMAR014607-RA">
    <property type="protein sequence ID" value="SMAR014607-PA"/>
    <property type="gene ID" value="SMAR014607"/>
</dbReference>
<dbReference type="GO" id="GO:0005829">
    <property type="term" value="C:cytosol"/>
    <property type="evidence" value="ECO:0007669"/>
    <property type="project" value="TreeGrafter"/>
</dbReference>
<evidence type="ECO:0000256" key="3">
    <source>
        <dbReference type="ARBA" id="ARBA00022490"/>
    </source>
</evidence>
<dbReference type="eggNOG" id="ENOG502SF2X">
    <property type="taxonomic scope" value="Eukaryota"/>
</dbReference>
<dbReference type="STRING" id="126957.T1JL77"/>
<proteinExistence type="inferred from homology"/>
<comment type="subcellular location">
    <subcellularLocation>
        <location evidence="1">Cytoplasm</location>
    </subcellularLocation>
</comment>
<feature type="domain" description="Cystatin" evidence="6">
    <location>
        <begin position="2"/>
        <end position="98"/>
    </location>
</feature>
<keyword evidence="3" id="KW-0963">Cytoplasm</keyword>
<dbReference type="AlphaFoldDB" id="T1JL77"/>
<evidence type="ECO:0000256" key="2">
    <source>
        <dbReference type="ARBA" id="ARBA00009403"/>
    </source>
</evidence>
<dbReference type="PANTHER" id="PTHR11414">
    <property type="entry name" value="CYSTATIN FAMILY MEMBER"/>
    <property type="match status" value="1"/>
</dbReference>
<dbReference type="InterPro" id="IPR001713">
    <property type="entry name" value="Prot_inh_stefin"/>
</dbReference>
<dbReference type="Gene3D" id="3.10.450.10">
    <property type="match status" value="1"/>
</dbReference>
<sequence>MSAIGGTGAMKEATDEIQMICKSVKDAVESKLNKTFSEFQATSFKSQVVAGVNYFIKVHVGAGEHLHLRVYKPLPGQGELSLHSVQEGKTGADEIMFF</sequence>
<evidence type="ECO:0000313" key="8">
    <source>
        <dbReference type="Proteomes" id="UP000014500"/>
    </source>
</evidence>
<dbReference type="OMA" id="HIHVRAH"/>
<dbReference type="SMART" id="SM00043">
    <property type="entry name" value="CY"/>
    <property type="match status" value="1"/>
</dbReference>
<dbReference type="PhylomeDB" id="T1JL77"/>
<keyword evidence="4" id="KW-0646">Protease inhibitor</keyword>
<dbReference type="InterPro" id="IPR046350">
    <property type="entry name" value="Cystatin_sf"/>
</dbReference>
<dbReference type="PRINTS" id="PR00295">
    <property type="entry name" value="STEFINA"/>
</dbReference>
<accession>T1JL77</accession>
<keyword evidence="5" id="KW-0789">Thiol protease inhibitor</keyword>
<dbReference type="Pfam" id="PF00031">
    <property type="entry name" value="Cystatin"/>
    <property type="match status" value="1"/>
</dbReference>
<name>T1JL77_STRMM</name>
<evidence type="ECO:0000256" key="4">
    <source>
        <dbReference type="ARBA" id="ARBA00022690"/>
    </source>
</evidence>
<evidence type="ECO:0000313" key="7">
    <source>
        <dbReference type="EnsemblMetazoa" id="SMAR014607-PA"/>
    </source>
</evidence>
<reference evidence="7" key="2">
    <citation type="submission" date="2015-02" db="UniProtKB">
        <authorList>
            <consortium name="EnsemblMetazoa"/>
        </authorList>
    </citation>
    <scope>IDENTIFICATION</scope>
</reference>
<protein>
    <recommendedName>
        <fullName evidence="6">Cystatin domain-containing protein</fullName>
    </recommendedName>
</protein>
<evidence type="ECO:0000259" key="6">
    <source>
        <dbReference type="SMART" id="SM00043"/>
    </source>
</evidence>
<dbReference type="PROSITE" id="PS00287">
    <property type="entry name" value="CYSTATIN"/>
    <property type="match status" value="1"/>
</dbReference>
<dbReference type="InterPro" id="IPR018073">
    <property type="entry name" value="Prot_inh_cystat_CS"/>
</dbReference>
<evidence type="ECO:0000256" key="5">
    <source>
        <dbReference type="ARBA" id="ARBA00022704"/>
    </source>
</evidence>
<keyword evidence="8" id="KW-1185">Reference proteome</keyword>
<dbReference type="FunFam" id="3.10.450.10:FF:000001">
    <property type="entry name" value="Cystatin-A"/>
    <property type="match status" value="1"/>
</dbReference>
<organism evidence="7 8">
    <name type="scientific">Strigamia maritima</name>
    <name type="common">European centipede</name>
    <name type="synonym">Geophilus maritimus</name>
    <dbReference type="NCBI Taxonomy" id="126957"/>
    <lineage>
        <taxon>Eukaryota</taxon>
        <taxon>Metazoa</taxon>
        <taxon>Ecdysozoa</taxon>
        <taxon>Arthropoda</taxon>
        <taxon>Myriapoda</taxon>
        <taxon>Chilopoda</taxon>
        <taxon>Pleurostigmophora</taxon>
        <taxon>Geophilomorpha</taxon>
        <taxon>Linotaeniidae</taxon>
        <taxon>Strigamia</taxon>
    </lineage>
</organism>
<dbReference type="EMBL" id="JH431806">
    <property type="status" value="NOT_ANNOTATED_CDS"/>
    <property type="molecule type" value="Genomic_DNA"/>
</dbReference>
<dbReference type="SUPFAM" id="SSF54403">
    <property type="entry name" value="Cystatin/monellin"/>
    <property type="match status" value="1"/>
</dbReference>